<evidence type="ECO:0000256" key="2">
    <source>
        <dbReference type="ARBA" id="ARBA00023110"/>
    </source>
</evidence>
<dbReference type="PANTHER" id="PTHR45625">
    <property type="entry name" value="PEPTIDYL-PROLYL CIS-TRANS ISOMERASE-RELATED"/>
    <property type="match status" value="1"/>
</dbReference>
<dbReference type="EC" id="5.2.1.8" evidence="4"/>
<dbReference type="PROSITE" id="PS50072">
    <property type="entry name" value="CSA_PPIASE_2"/>
    <property type="match status" value="1"/>
</dbReference>
<dbReference type="AlphaFoldDB" id="A0A2A5WYT5"/>
<comment type="catalytic activity">
    <reaction evidence="4">
        <text>[protein]-peptidylproline (omega=180) = [protein]-peptidylproline (omega=0)</text>
        <dbReference type="Rhea" id="RHEA:16237"/>
        <dbReference type="Rhea" id="RHEA-COMP:10747"/>
        <dbReference type="Rhea" id="RHEA-COMP:10748"/>
        <dbReference type="ChEBI" id="CHEBI:83833"/>
        <dbReference type="ChEBI" id="CHEBI:83834"/>
        <dbReference type="EC" id="5.2.1.8"/>
    </reaction>
</comment>
<evidence type="ECO:0000256" key="3">
    <source>
        <dbReference type="ARBA" id="ARBA00023235"/>
    </source>
</evidence>
<accession>A0A2A5WYT5</accession>
<gene>
    <name evidence="6" type="ORF">CNE99_01320</name>
</gene>
<dbReference type="PRINTS" id="PR00153">
    <property type="entry name" value="CSAPPISMRASE"/>
</dbReference>
<evidence type="ECO:0000259" key="5">
    <source>
        <dbReference type="PROSITE" id="PS50072"/>
    </source>
</evidence>
<protein>
    <recommendedName>
        <fullName evidence="4">Peptidyl-prolyl cis-trans isomerase</fullName>
        <shortName evidence="4">PPIase</shortName>
        <ecNumber evidence="4">5.2.1.8</ecNumber>
    </recommendedName>
</protein>
<dbReference type="Pfam" id="PF00160">
    <property type="entry name" value="Pro_isomerase"/>
    <property type="match status" value="1"/>
</dbReference>
<evidence type="ECO:0000256" key="1">
    <source>
        <dbReference type="ARBA" id="ARBA00007365"/>
    </source>
</evidence>
<keyword evidence="3 4" id="KW-0413">Isomerase</keyword>
<proteinExistence type="inferred from homology"/>
<organism evidence="6 7">
    <name type="scientific">OM182 bacterium MED-G24</name>
    <dbReference type="NCBI Taxonomy" id="1986255"/>
    <lineage>
        <taxon>Bacteria</taxon>
        <taxon>Pseudomonadati</taxon>
        <taxon>Pseudomonadota</taxon>
        <taxon>Gammaproteobacteria</taxon>
        <taxon>OMG group</taxon>
        <taxon>OM182 clade</taxon>
    </lineage>
</organism>
<evidence type="ECO:0000313" key="6">
    <source>
        <dbReference type="EMBL" id="PDH41720.1"/>
    </source>
</evidence>
<comment type="function">
    <text evidence="4">PPIases accelerate the folding of proteins. It catalyzes the cis-trans isomerization of proline imidic peptide bonds in oligopeptides.</text>
</comment>
<dbReference type="GO" id="GO:0003755">
    <property type="term" value="F:peptidyl-prolyl cis-trans isomerase activity"/>
    <property type="evidence" value="ECO:0007669"/>
    <property type="project" value="UniProtKB-UniRule"/>
</dbReference>
<dbReference type="EMBL" id="NTKD01000003">
    <property type="protein sequence ID" value="PDH41720.1"/>
    <property type="molecule type" value="Genomic_DNA"/>
</dbReference>
<dbReference type="PANTHER" id="PTHR45625:SF4">
    <property type="entry name" value="PEPTIDYLPROLYL ISOMERASE DOMAIN AND WD REPEAT-CONTAINING PROTEIN 1"/>
    <property type="match status" value="1"/>
</dbReference>
<dbReference type="InterPro" id="IPR044666">
    <property type="entry name" value="Cyclophilin_A-like"/>
</dbReference>
<dbReference type="InterPro" id="IPR029000">
    <property type="entry name" value="Cyclophilin-like_dom_sf"/>
</dbReference>
<feature type="domain" description="PPIase cyclophilin-type" evidence="5">
    <location>
        <begin position="72"/>
        <end position="232"/>
    </location>
</feature>
<name>A0A2A5WYT5_9GAMM</name>
<dbReference type="InterPro" id="IPR020892">
    <property type="entry name" value="Cyclophilin-type_PPIase_CS"/>
</dbReference>
<dbReference type="PROSITE" id="PS00170">
    <property type="entry name" value="CSA_PPIASE_1"/>
    <property type="match status" value="1"/>
</dbReference>
<dbReference type="InterPro" id="IPR002130">
    <property type="entry name" value="Cyclophilin-type_PPIase_dom"/>
</dbReference>
<dbReference type="Gene3D" id="2.40.100.10">
    <property type="entry name" value="Cyclophilin-like"/>
    <property type="match status" value="1"/>
</dbReference>
<sequence>MRLSTIVWELLSADVSEDDTFDYLDITSYQPEDSGILNSETLSVADLESIAADLRSADAASAGAAISALLAFDSFAIVETNLGTFKVELFPNVVPDTAGNFMTLSRRGYYDDLIFHRIVEGFVMQGGDPFANGTGGASMVDDPFGDEFDASLSNVQYSLAMANSGPNTNKSQFFVNLADNTNLDFDKSPLTSAHSVFGQVVEGQSVIDEIGLVEVGANNLPVSSVRMQSVTITRK</sequence>
<dbReference type="Proteomes" id="UP000219327">
    <property type="component" value="Unassembled WGS sequence"/>
</dbReference>
<dbReference type="CDD" id="cd00317">
    <property type="entry name" value="cyclophilin"/>
    <property type="match status" value="1"/>
</dbReference>
<dbReference type="SUPFAM" id="SSF50891">
    <property type="entry name" value="Cyclophilin-like"/>
    <property type="match status" value="1"/>
</dbReference>
<comment type="caution">
    <text evidence="6">The sequence shown here is derived from an EMBL/GenBank/DDBJ whole genome shotgun (WGS) entry which is preliminary data.</text>
</comment>
<reference evidence="6 7" key="1">
    <citation type="submission" date="2017-08" db="EMBL/GenBank/DDBJ databases">
        <title>Fine stratification of microbial communities through a metagenomic profile of the photic zone.</title>
        <authorList>
            <person name="Haro-Moreno J.M."/>
            <person name="Lopez-Perez M."/>
            <person name="De La Torre J."/>
            <person name="Picazo A."/>
            <person name="Camacho A."/>
            <person name="Rodriguez-Valera F."/>
        </authorList>
    </citation>
    <scope>NUCLEOTIDE SEQUENCE [LARGE SCALE GENOMIC DNA]</scope>
    <source>
        <strain evidence="6">MED-G24</strain>
    </source>
</reference>
<evidence type="ECO:0000313" key="7">
    <source>
        <dbReference type="Proteomes" id="UP000219327"/>
    </source>
</evidence>
<comment type="similarity">
    <text evidence="1 4">Belongs to the cyclophilin-type PPIase family.</text>
</comment>
<dbReference type="GO" id="GO:0006457">
    <property type="term" value="P:protein folding"/>
    <property type="evidence" value="ECO:0007669"/>
    <property type="project" value="InterPro"/>
</dbReference>
<evidence type="ECO:0000256" key="4">
    <source>
        <dbReference type="RuleBase" id="RU363019"/>
    </source>
</evidence>
<keyword evidence="2 4" id="KW-0697">Rotamase</keyword>